<dbReference type="CDD" id="cd07720">
    <property type="entry name" value="OPHC2-like_MBL-fold"/>
    <property type="match status" value="1"/>
</dbReference>
<dbReference type="Proteomes" id="UP000598775">
    <property type="component" value="Unassembled WGS sequence"/>
</dbReference>
<feature type="domain" description="Metallo-beta-lactamase" evidence="5">
    <location>
        <begin position="58"/>
        <end position="250"/>
    </location>
</feature>
<dbReference type="PANTHER" id="PTHR42978">
    <property type="entry name" value="QUORUM-QUENCHING LACTONASE YTNP-RELATED-RELATED"/>
    <property type="match status" value="1"/>
</dbReference>
<accession>A0A917B308</accession>
<evidence type="ECO:0000313" key="6">
    <source>
        <dbReference type="EMBL" id="GGF18097.1"/>
    </source>
</evidence>
<evidence type="ECO:0000256" key="4">
    <source>
        <dbReference type="ARBA" id="ARBA00022833"/>
    </source>
</evidence>
<name>A0A917B308_9MICO</name>
<dbReference type="SUPFAM" id="SSF56281">
    <property type="entry name" value="Metallo-hydrolase/oxidoreductase"/>
    <property type="match status" value="1"/>
</dbReference>
<proteinExistence type="inferred from homology"/>
<dbReference type="AlphaFoldDB" id="A0A917B308"/>
<dbReference type="EMBL" id="BMGP01000002">
    <property type="protein sequence ID" value="GGF18097.1"/>
    <property type="molecule type" value="Genomic_DNA"/>
</dbReference>
<keyword evidence="7" id="KW-1185">Reference proteome</keyword>
<keyword evidence="2" id="KW-0479">Metal-binding</keyword>
<dbReference type="InterPro" id="IPR001279">
    <property type="entry name" value="Metallo-B-lactamas"/>
</dbReference>
<dbReference type="PANTHER" id="PTHR42978:SF6">
    <property type="entry name" value="QUORUM-QUENCHING LACTONASE YTNP-RELATED"/>
    <property type="match status" value="1"/>
</dbReference>
<dbReference type="RefSeq" id="WP_188674675.1">
    <property type="nucleotide sequence ID" value="NZ_BMGP01000002.1"/>
</dbReference>
<gene>
    <name evidence="6" type="ORF">GCM10011399_09730</name>
</gene>
<dbReference type="Gene3D" id="3.60.15.10">
    <property type="entry name" value="Ribonuclease Z/Hydroxyacylglutathione hydrolase-like"/>
    <property type="match status" value="1"/>
</dbReference>
<reference evidence="6 7" key="1">
    <citation type="journal article" date="2014" name="Int. J. Syst. Evol. Microbiol.">
        <title>Complete genome sequence of Corynebacterium casei LMG S-19264T (=DSM 44701T), isolated from a smear-ripened cheese.</title>
        <authorList>
            <consortium name="US DOE Joint Genome Institute (JGI-PGF)"/>
            <person name="Walter F."/>
            <person name="Albersmeier A."/>
            <person name="Kalinowski J."/>
            <person name="Ruckert C."/>
        </authorList>
    </citation>
    <scope>NUCLEOTIDE SEQUENCE [LARGE SCALE GENOMIC DNA]</scope>
    <source>
        <strain evidence="6 7">CGMCC 1.12976</strain>
    </source>
</reference>
<evidence type="ECO:0000259" key="5">
    <source>
        <dbReference type="SMART" id="SM00849"/>
    </source>
</evidence>
<evidence type="ECO:0000256" key="1">
    <source>
        <dbReference type="ARBA" id="ARBA00007749"/>
    </source>
</evidence>
<keyword evidence="3" id="KW-0378">Hydrolase</keyword>
<comment type="caution">
    <text evidence="6">The sequence shown here is derived from an EMBL/GenBank/DDBJ whole genome shotgun (WGS) entry which is preliminary data.</text>
</comment>
<dbReference type="GO" id="GO:0016787">
    <property type="term" value="F:hydrolase activity"/>
    <property type="evidence" value="ECO:0007669"/>
    <property type="project" value="UniProtKB-KW"/>
</dbReference>
<protein>
    <submittedName>
        <fullName evidence="6">MBL fold metallo-hydrolase</fullName>
    </submittedName>
</protein>
<evidence type="ECO:0000256" key="3">
    <source>
        <dbReference type="ARBA" id="ARBA00022801"/>
    </source>
</evidence>
<dbReference type="Pfam" id="PF00753">
    <property type="entry name" value="Lactamase_B"/>
    <property type="match status" value="1"/>
</dbReference>
<sequence>MAQKQYATRSLGEYTVTTVYDGFALAPAATLVTEDTGLNLANQWHVFRQTRKLLMRADVLMFVVDTGDERVLIDAGAGRLLGPTMGSGLKNLAAAGHDPADITKILISHPHPDHIGGISVRGQIAYPNAHVYVEADDHAYWTAPENTYRKLGEVLAPYVSLGRVQLFRAGDEFAKGVRAVALPGHTVGHAGFEVQSLGQSALFWGDIIHDYTYQLAHPDRTLVLRDFDKTRVAEEVAMQQKMLAEVSASHLLVIAPHAPFPGAGYVDANPDGTYAWRQAA</sequence>
<organism evidence="6 7">
    <name type="scientific">Subtercola lobariae</name>
    <dbReference type="NCBI Taxonomy" id="1588641"/>
    <lineage>
        <taxon>Bacteria</taxon>
        <taxon>Bacillati</taxon>
        <taxon>Actinomycetota</taxon>
        <taxon>Actinomycetes</taxon>
        <taxon>Micrococcales</taxon>
        <taxon>Microbacteriaceae</taxon>
        <taxon>Subtercola</taxon>
    </lineage>
</organism>
<keyword evidence="4" id="KW-0862">Zinc</keyword>
<dbReference type="SMART" id="SM00849">
    <property type="entry name" value="Lactamase_B"/>
    <property type="match status" value="1"/>
</dbReference>
<dbReference type="GO" id="GO:0046872">
    <property type="term" value="F:metal ion binding"/>
    <property type="evidence" value="ECO:0007669"/>
    <property type="project" value="UniProtKB-KW"/>
</dbReference>
<evidence type="ECO:0000313" key="7">
    <source>
        <dbReference type="Proteomes" id="UP000598775"/>
    </source>
</evidence>
<dbReference type="InterPro" id="IPR036866">
    <property type="entry name" value="RibonucZ/Hydroxyglut_hydro"/>
</dbReference>
<evidence type="ECO:0000256" key="2">
    <source>
        <dbReference type="ARBA" id="ARBA00022723"/>
    </source>
</evidence>
<comment type="similarity">
    <text evidence="1">Belongs to the metallo-beta-lactamase superfamily.</text>
</comment>
<dbReference type="InterPro" id="IPR051013">
    <property type="entry name" value="MBL_superfamily_lactonases"/>
</dbReference>